<evidence type="ECO:0000256" key="1">
    <source>
        <dbReference type="SAM" id="MobiDB-lite"/>
    </source>
</evidence>
<dbReference type="Proteomes" id="UP000541352">
    <property type="component" value="Unassembled WGS sequence"/>
</dbReference>
<gene>
    <name evidence="2" type="ORF">FHS57_005128</name>
</gene>
<keyword evidence="3" id="KW-1185">Reference proteome</keyword>
<dbReference type="EMBL" id="JACIBY010000014">
    <property type="protein sequence ID" value="MBB3841107.1"/>
    <property type="molecule type" value="Genomic_DNA"/>
</dbReference>
<comment type="caution">
    <text evidence="2">The sequence shown here is derived from an EMBL/GenBank/DDBJ whole genome shotgun (WGS) entry which is preliminary data.</text>
</comment>
<name>A0A7W5ZT70_9BACT</name>
<sequence>MFSKPISSDFITIKSPDPEKTFELLVTTYIPKGFDQTYEVAESFVDKAVPSKIFKALWEWCVFNFVYEEDKEGIEQIRLPNRTWADRNKGVDCEDFVILNAGILHNLDIPFSVRMADYGEGWQHIYIVGDNGVILDPVNPIFNNEPKSLKRVKDHRFEKESKTLGKFIQYNFEESSQQKPIDLLADSRTKGFFEKPSPESVKALNRFLKANPNQLVVMYHGTWANHPIMSQGLKTTKANTRRGYSTVGFVYLTPYPKYAESFAQMAYPSEPITLYKVVVPARFLKPDNDQIYFKKSAGIQIGDTLGDSLVFAKTARIKGDIPPYMISEVGKTIKGLKTNFSLKTNTIMLTAAQKRLKRVSKAADKLVKQAGKKTVTLKVNVLNRNEAMKTAWEMEKEGDLVASRTIDGMKKKSSTKTAKKATAKRKTTSKRK</sequence>
<dbReference type="AlphaFoldDB" id="A0A7W5ZT70"/>
<protein>
    <recommendedName>
        <fullName evidence="4">Transglutaminase-like domain-containing protein</fullName>
    </recommendedName>
</protein>
<organism evidence="2 3">
    <name type="scientific">Runella defluvii</name>
    <dbReference type="NCBI Taxonomy" id="370973"/>
    <lineage>
        <taxon>Bacteria</taxon>
        <taxon>Pseudomonadati</taxon>
        <taxon>Bacteroidota</taxon>
        <taxon>Cytophagia</taxon>
        <taxon>Cytophagales</taxon>
        <taxon>Spirosomataceae</taxon>
        <taxon>Runella</taxon>
    </lineage>
</organism>
<dbReference type="RefSeq" id="WP_183978557.1">
    <property type="nucleotide sequence ID" value="NZ_JACIBY010000014.1"/>
</dbReference>
<feature type="compositionally biased region" description="Basic residues" evidence="1">
    <location>
        <begin position="411"/>
        <end position="432"/>
    </location>
</feature>
<evidence type="ECO:0008006" key="4">
    <source>
        <dbReference type="Google" id="ProtNLM"/>
    </source>
</evidence>
<reference evidence="2 3" key="1">
    <citation type="submission" date="2020-08" db="EMBL/GenBank/DDBJ databases">
        <title>Genomic Encyclopedia of Type Strains, Phase IV (KMG-IV): sequencing the most valuable type-strain genomes for metagenomic binning, comparative biology and taxonomic classification.</title>
        <authorList>
            <person name="Goeker M."/>
        </authorList>
    </citation>
    <scope>NUCLEOTIDE SEQUENCE [LARGE SCALE GENOMIC DNA]</scope>
    <source>
        <strain evidence="2 3">DSM 17976</strain>
    </source>
</reference>
<evidence type="ECO:0000313" key="3">
    <source>
        <dbReference type="Proteomes" id="UP000541352"/>
    </source>
</evidence>
<evidence type="ECO:0000313" key="2">
    <source>
        <dbReference type="EMBL" id="MBB3841107.1"/>
    </source>
</evidence>
<feature type="region of interest" description="Disordered" evidence="1">
    <location>
        <begin position="403"/>
        <end position="432"/>
    </location>
</feature>
<proteinExistence type="predicted"/>
<accession>A0A7W5ZT70</accession>